<evidence type="ECO:0000256" key="2">
    <source>
        <dbReference type="ARBA" id="ARBA00009634"/>
    </source>
</evidence>
<comment type="subcellular location">
    <subcellularLocation>
        <location evidence="1">Membrane</location>
        <topology evidence="1">Single-pass type I membrane protein</topology>
    </subcellularLocation>
</comment>
<evidence type="ECO:0000256" key="9">
    <source>
        <dbReference type="ARBA" id="ARBA00023170"/>
    </source>
</evidence>
<keyword evidence="4 11" id="KW-0812">Transmembrane</keyword>
<evidence type="ECO:0000256" key="6">
    <source>
        <dbReference type="ARBA" id="ARBA00022737"/>
    </source>
</evidence>
<evidence type="ECO:0000256" key="10">
    <source>
        <dbReference type="ARBA" id="ARBA00023180"/>
    </source>
</evidence>
<evidence type="ECO:0000256" key="5">
    <source>
        <dbReference type="ARBA" id="ARBA00022729"/>
    </source>
</evidence>
<dbReference type="Pfam" id="PF13855">
    <property type="entry name" value="LRR_8"/>
    <property type="match status" value="1"/>
</dbReference>
<dbReference type="SUPFAM" id="SSF52200">
    <property type="entry name" value="Toll/Interleukin receptor TIR domain"/>
    <property type="match status" value="1"/>
</dbReference>
<dbReference type="InterPro" id="IPR000157">
    <property type="entry name" value="TIR_dom"/>
</dbReference>
<dbReference type="SMART" id="SM00369">
    <property type="entry name" value="LRR_TYP"/>
    <property type="match status" value="7"/>
</dbReference>
<keyword evidence="9" id="KW-0675">Receptor</keyword>
<dbReference type="SMART" id="SM00082">
    <property type="entry name" value="LRRCT"/>
    <property type="match status" value="2"/>
</dbReference>
<dbReference type="SMART" id="SM00255">
    <property type="entry name" value="TIR"/>
    <property type="match status" value="1"/>
</dbReference>
<keyword evidence="5" id="KW-0732">Signal</keyword>
<dbReference type="Gene3D" id="3.40.50.10140">
    <property type="entry name" value="Toll/interleukin-1 receptor homology (TIR) domain"/>
    <property type="match status" value="1"/>
</dbReference>
<keyword evidence="14" id="KW-1185">Reference proteome</keyword>
<protein>
    <submittedName>
        <fullName evidence="13">Tl</fullName>
    </submittedName>
</protein>
<dbReference type="InterPro" id="IPR032675">
    <property type="entry name" value="LRR_dom_sf"/>
</dbReference>
<dbReference type="InterPro" id="IPR000483">
    <property type="entry name" value="Cys-rich_flank_reg_C"/>
</dbReference>
<evidence type="ECO:0000313" key="14">
    <source>
        <dbReference type="Proteomes" id="UP001235939"/>
    </source>
</evidence>
<evidence type="ECO:0000256" key="8">
    <source>
        <dbReference type="ARBA" id="ARBA00023136"/>
    </source>
</evidence>
<dbReference type="Gene3D" id="3.80.10.10">
    <property type="entry name" value="Ribonuclease Inhibitor"/>
    <property type="match status" value="4"/>
</dbReference>
<evidence type="ECO:0000256" key="7">
    <source>
        <dbReference type="ARBA" id="ARBA00022989"/>
    </source>
</evidence>
<dbReference type="EMBL" id="CP092867">
    <property type="protein sequence ID" value="UYV67528.1"/>
    <property type="molecule type" value="Genomic_DNA"/>
</dbReference>
<sequence>MNPENLFMGVRNIRFLYIRNGNLTEIPESLLSTLPNLANLYMNSNQINNISINTFKMNKMLSRLDLSENNINFIPSEMFKSQNNLKYLLLTKNKLTRITKGMFKYLYRLKYITLNNNHIEFIEENSFDYVFLLDALLLEDNKLEYLPRDIFKRNRIRSLYLSGNRLTSFDNLYQDIPYLLVKLNNNKFTYLELPIMKISTKHVELNNNQIEFINITKTILNYSSTIIELKNNPLKCDCKLLKFYHYFKSHKDTFKNNIGENLLCNSPTNMKGRIFNSLEENNFICNIEENCPEQCKCYIREMDRTTFMDCSDSKLVTLPTEVVHNVKNWELPQFLENVNLQNNNLSWLSSDIFKLSEFNSFKIKLGNNPWNCICNISSMIYWLKSIREKVEDLEDVTCENSVLNREKYIHIKLHEIEIKSICFENVEIRPSLHIYILVISSIAISIIIVIIVLYYKYKQTVLAYLYIHGYRLFLCFYNEEEMDEDKKYDAFISYSHEDRDVASVRESRRTVLVLSEVFLRSPWFPIEFKTVYHQMMEDRMDRIILVIKGELPDISTLDPDLQFLLQTKTYLEWNERWFWEKIRYALPHKNKSKRKITLN</sequence>
<evidence type="ECO:0000256" key="11">
    <source>
        <dbReference type="SAM" id="Phobius"/>
    </source>
</evidence>
<dbReference type="InterPro" id="IPR003591">
    <property type="entry name" value="Leu-rich_rpt_typical-subtyp"/>
</dbReference>
<feature type="domain" description="TIR" evidence="12">
    <location>
        <begin position="456"/>
        <end position="586"/>
    </location>
</feature>
<dbReference type="PANTHER" id="PTHR24365">
    <property type="entry name" value="TOLL-LIKE RECEPTOR"/>
    <property type="match status" value="1"/>
</dbReference>
<dbReference type="InterPro" id="IPR035897">
    <property type="entry name" value="Toll_tir_struct_dom_sf"/>
</dbReference>
<proteinExistence type="inferred from homology"/>
<dbReference type="PANTHER" id="PTHR24365:SF541">
    <property type="entry name" value="PROTEIN TOLL-RELATED"/>
    <property type="match status" value="1"/>
</dbReference>
<keyword evidence="6" id="KW-0677">Repeat</keyword>
<keyword evidence="10" id="KW-0325">Glycoprotein</keyword>
<name>A0ABY6KIE5_9ARAC</name>
<dbReference type="Proteomes" id="UP001235939">
    <property type="component" value="Chromosome 05"/>
</dbReference>
<organism evidence="13 14">
    <name type="scientific">Cordylochernes scorpioides</name>
    <dbReference type="NCBI Taxonomy" id="51811"/>
    <lineage>
        <taxon>Eukaryota</taxon>
        <taxon>Metazoa</taxon>
        <taxon>Ecdysozoa</taxon>
        <taxon>Arthropoda</taxon>
        <taxon>Chelicerata</taxon>
        <taxon>Arachnida</taxon>
        <taxon>Pseudoscorpiones</taxon>
        <taxon>Cheliferoidea</taxon>
        <taxon>Chernetidae</taxon>
        <taxon>Cordylochernes</taxon>
    </lineage>
</organism>
<feature type="transmembrane region" description="Helical" evidence="11">
    <location>
        <begin position="432"/>
        <end position="455"/>
    </location>
</feature>
<gene>
    <name evidence="13" type="ORF">LAZ67_5001127</name>
</gene>
<keyword evidence="8 11" id="KW-0472">Membrane</keyword>
<dbReference type="InterPro" id="IPR001611">
    <property type="entry name" value="Leu-rich_rpt"/>
</dbReference>
<reference evidence="13 14" key="1">
    <citation type="submission" date="2022-01" db="EMBL/GenBank/DDBJ databases">
        <title>A chromosomal length assembly of Cordylochernes scorpioides.</title>
        <authorList>
            <person name="Zeh D."/>
            <person name="Zeh J."/>
        </authorList>
    </citation>
    <scope>NUCLEOTIDE SEQUENCE [LARGE SCALE GENOMIC DNA]</scope>
    <source>
        <strain evidence="13">IN4F17</strain>
        <tissue evidence="13">Whole Body</tissue>
    </source>
</reference>
<dbReference type="Pfam" id="PF01582">
    <property type="entry name" value="TIR"/>
    <property type="match status" value="1"/>
</dbReference>
<evidence type="ECO:0000256" key="3">
    <source>
        <dbReference type="ARBA" id="ARBA00022614"/>
    </source>
</evidence>
<keyword evidence="7 11" id="KW-1133">Transmembrane helix</keyword>
<keyword evidence="3" id="KW-0433">Leucine-rich repeat</keyword>
<dbReference type="SUPFAM" id="SSF52058">
    <property type="entry name" value="L domain-like"/>
    <property type="match status" value="3"/>
</dbReference>
<evidence type="ECO:0000259" key="12">
    <source>
        <dbReference type="PROSITE" id="PS50104"/>
    </source>
</evidence>
<comment type="similarity">
    <text evidence="2">Belongs to the Toll-like receptor family.</text>
</comment>
<evidence type="ECO:0000256" key="4">
    <source>
        <dbReference type="ARBA" id="ARBA00022692"/>
    </source>
</evidence>
<dbReference type="PROSITE" id="PS50104">
    <property type="entry name" value="TIR"/>
    <property type="match status" value="1"/>
</dbReference>
<accession>A0ABY6KIE5</accession>
<evidence type="ECO:0000313" key="13">
    <source>
        <dbReference type="EMBL" id="UYV67528.1"/>
    </source>
</evidence>
<evidence type="ECO:0000256" key="1">
    <source>
        <dbReference type="ARBA" id="ARBA00004479"/>
    </source>
</evidence>